<sequence>MMNPQTDYSFSYALAAQRQAELEAAARRNAVVRALKLGRREARRRDGSGGARARIPQQRGAAKCAADIG</sequence>
<dbReference type="EMBL" id="JAGSOH010000017">
    <property type="protein sequence ID" value="MBR7826406.1"/>
    <property type="molecule type" value="Genomic_DNA"/>
</dbReference>
<dbReference type="AlphaFoldDB" id="A0A941IK59"/>
<name>A0A941IK59_9ACTN</name>
<keyword evidence="3" id="KW-1185">Reference proteome</keyword>
<dbReference type="RefSeq" id="WP_212517557.1">
    <property type="nucleotide sequence ID" value="NZ_JAGSOH010000017.1"/>
</dbReference>
<protein>
    <submittedName>
        <fullName evidence="2">Uncharacterized protein</fullName>
    </submittedName>
</protein>
<evidence type="ECO:0000313" key="2">
    <source>
        <dbReference type="EMBL" id="MBR7826406.1"/>
    </source>
</evidence>
<organism evidence="2 3">
    <name type="scientific">Actinospica acidithermotolerans</name>
    <dbReference type="NCBI Taxonomy" id="2828514"/>
    <lineage>
        <taxon>Bacteria</taxon>
        <taxon>Bacillati</taxon>
        <taxon>Actinomycetota</taxon>
        <taxon>Actinomycetes</taxon>
        <taxon>Catenulisporales</taxon>
        <taxon>Actinospicaceae</taxon>
        <taxon>Actinospica</taxon>
    </lineage>
</organism>
<evidence type="ECO:0000313" key="3">
    <source>
        <dbReference type="Proteomes" id="UP000676325"/>
    </source>
</evidence>
<evidence type="ECO:0000256" key="1">
    <source>
        <dbReference type="SAM" id="MobiDB-lite"/>
    </source>
</evidence>
<reference evidence="2" key="1">
    <citation type="submission" date="2021-04" db="EMBL/GenBank/DDBJ databases">
        <title>Genome based classification of Actinospica acidithermotolerans sp. nov., an actinobacterium isolated from an Indonesian hot spring.</title>
        <authorList>
            <person name="Kusuma A.B."/>
            <person name="Putra K.E."/>
            <person name="Nafisah S."/>
            <person name="Loh J."/>
            <person name="Nouioui I."/>
            <person name="Goodfellow M."/>
        </authorList>
    </citation>
    <scope>NUCLEOTIDE SEQUENCE</scope>
    <source>
        <strain evidence="2">MGRD01-02</strain>
    </source>
</reference>
<dbReference type="Proteomes" id="UP000676325">
    <property type="component" value="Unassembled WGS sequence"/>
</dbReference>
<proteinExistence type="predicted"/>
<comment type="caution">
    <text evidence="2">The sequence shown here is derived from an EMBL/GenBank/DDBJ whole genome shotgun (WGS) entry which is preliminary data.</text>
</comment>
<accession>A0A941IK59</accession>
<gene>
    <name evidence="2" type="ORF">KDK95_08840</name>
</gene>
<feature type="region of interest" description="Disordered" evidence="1">
    <location>
        <begin position="42"/>
        <end position="69"/>
    </location>
</feature>